<dbReference type="PRINTS" id="PR00205">
    <property type="entry name" value="CADHERIN"/>
</dbReference>
<dbReference type="CDD" id="cd11304">
    <property type="entry name" value="Cadherin_repeat"/>
    <property type="match status" value="4"/>
</dbReference>
<gene>
    <name evidence="9" type="primary">LOC111118941</name>
</gene>
<sequence length="603" mass="66264">MVQRDSIRKMLNHSILVLQSLLLASSLSYSASQTDNIFAPEFVSSTVNERIPETIKYGVVIANVTAIDRDNEFPNNDIRFSLFASLPASEYFGMDSLTGSIYVKKDLTLDTASMYQMYIQAYDMGSPSKTSTMNATVRIDVYRNLRSPVFTGEPYVTKIQENTTTGTTILSIQYRDDDSDAPFNTVTISAIGDDKALTYFRLESNGQIVVNSDLKADSDTQYLMRISARDGGSPPRTATAIATITVQRNINSPVFEAQFYHVIILETTQLGLPLLQLKATDNDIRAPYNEIRYFISSDVGSALGAQYFMVDEITGNISLRQSPMLDNARTVDYTINVNVQDGGVPSLSASTAVTVRVIRNTAPFFPAPKSTTITITNTQNIGTVVTTYTATDNDGRPEFNQVTYSMVTDSTGNSLFRLDSNSGQITLINSLTADDAPQYVLTITARDNGGLTDTGTVTVSINRNIFDPELDKNCSSYLSPNDTCDSNRHSPEFSAPIYFVNIQEGNYSAGHINLTEVLATDEDEYPNNEIFFDIQSVSYNGGGKFSLMPSSQMGKVSIVCNGYVGGGEHYVIILRASNQNIRNSRTRSNSVPIEIKVVSLKSR</sequence>
<dbReference type="Proteomes" id="UP000694844">
    <property type="component" value="Chromosome 2"/>
</dbReference>
<feature type="chain" id="PRO_5034621257" evidence="6">
    <location>
        <begin position="33"/>
        <end position="603"/>
    </location>
</feature>
<dbReference type="SMART" id="SM00112">
    <property type="entry name" value="CA"/>
    <property type="match status" value="4"/>
</dbReference>
<evidence type="ECO:0000256" key="4">
    <source>
        <dbReference type="ARBA" id="ARBA00023136"/>
    </source>
</evidence>
<accession>A0A8B8CF07</accession>
<feature type="domain" description="Cadherin" evidence="7">
    <location>
        <begin position="151"/>
        <end position="255"/>
    </location>
</feature>
<dbReference type="GO" id="GO:0005509">
    <property type="term" value="F:calcium ion binding"/>
    <property type="evidence" value="ECO:0007669"/>
    <property type="project" value="UniProtKB-UniRule"/>
</dbReference>
<keyword evidence="4" id="KW-0472">Membrane</keyword>
<feature type="signal peptide" evidence="6">
    <location>
        <begin position="1"/>
        <end position="32"/>
    </location>
</feature>
<evidence type="ECO:0000256" key="5">
    <source>
        <dbReference type="PROSITE-ProRule" id="PRU00043"/>
    </source>
</evidence>
<dbReference type="GO" id="GO:0016477">
    <property type="term" value="P:cell migration"/>
    <property type="evidence" value="ECO:0007669"/>
    <property type="project" value="TreeGrafter"/>
</dbReference>
<evidence type="ECO:0000256" key="1">
    <source>
        <dbReference type="ARBA" id="ARBA00004370"/>
    </source>
</evidence>
<dbReference type="PANTHER" id="PTHR24027:SF438">
    <property type="entry name" value="CADHERIN 23"/>
    <property type="match status" value="1"/>
</dbReference>
<feature type="domain" description="Cadherin" evidence="7">
    <location>
        <begin position="256"/>
        <end position="365"/>
    </location>
</feature>
<dbReference type="SUPFAM" id="SSF49313">
    <property type="entry name" value="Cadherin-like"/>
    <property type="match status" value="5"/>
</dbReference>
<dbReference type="PROSITE" id="PS50268">
    <property type="entry name" value="CADHERIN_2"/>
    <property type="match status" value="5"/>
</dbReference>
<evidence type="ECO:0000313" key="8">
    <source>
        <dbReference type="Proteomes" id="UP000694844"/>
    </source>
</evidence>
<dbReference type="KEGG" id="cvn:111118941"/>
<keyword evidence="8" id="KW-1185">Reference proteome</keyword>
<protein>
    <submittedName>
        <fullName evidence="9">Cadherin EGF LAG seven-pass G-type receptor 3-like</fullName>
    </submittedName>
</protein>
<dbReference type="PANTHER" id="PTHR24027">
    <property type="entry name" value="CADHERIN-23"/>
    <property type="match status" value="1"/>
</dbReference>
<organism evidence="8 9">
    <name type="scientific">Crassostrea virginica</name>
    <name type="common">Eastern oyster</name>
    <dbReference type="NCBI Taxonomy" id="6565"/>
    <lineage>
        <taxon>Eukaryota</taxon>
        <taxon>Metazoa</taxon>
        <taxon>Spiralia</taxon>
        <taxon>Lophotrochozoa</taxon>
        <taxon>Mollusca</taxon>
        <taxon>Bivalvia</taxon>
        <taxon>Autobranchia</taxon>
        <taxon>Pteriomorphia</taxon>
        <taxon>Ostreida</taxon>
        <taxon>Ostreoidea</taxon>
        <taxon>Ostreidae</taxon>
        <taxon>Crassostrea</taxon>
    </lineage>
</organism>
<comment type="subcellular location">
    <subcellularLocation>
        <location evidence="1">Membrane</location>
    </subcellularLocation>
</comment>
<keyword evidence="6" id="KW-0732">Signal</keyword>
<feature type="domain" description="Cadherin" evidence="7">
    <location>
        <begin position="43"/>
        <end position="150"/>
    </location>
</feature>
<evidence type="ECO:0000259" key="7">
    <source>
        <dbReference type="PROSITE" id="PS50268"/>
    </source>
</evidence>
<dbReference type="OrthoDB" id="6287469at2759"/>
<proteinExistence type="predicted"/>
<keyword evidence="2" id="KW-0677">Repeat</keyword>
<dbReference type="RefSeq" id="XP_022314372.1">
    <property type="nucleotide sequence ID" value="XM_022458664.1"/>
</dbReference>
<evidence type="ECO:0000256" key="6">
    <source>
        <dbReference type="SAM" id="SignalP"/>
    </source>
</evidence>
<dbReference type="GeneID" id="111118941"/>
<dbReference type="AlphaFoldDB" id="A0A8B8CF07"/>
<evidence type="ECO:0000313" key="9">
    <source>
        <dbReference type="RefSeq" id="XP_022314372.1"/>
    </source>
</evidence>
<dbReference type="GO" id="GO:0008013">
    <property type="term" value="F:beta-catenin binding"/>
    <property type="evidence" value="ECO:0007669"/>
    <property type="project" value="TreeGrafter"/>
</dbReference>
<reference evidence="9" key="1">
    <citation type="submission" date="2025-08" db="UniProtKB">
        <authorList>
            <consortium name="RefSeq"/>
        </authorList>
    </citation>
    <scope>IDENTIFICATION</scope>
    <source>
        <tissue evidence="9">Whole sample</tissue>
    </source>
</reference>
<dbReference type="InterPro" id="IPR002126">
    <property type="entry name" value="Cadherin-like_dom"/>
</dbReference>
<dbReference type="InterPro" id="IPR015919">
    <property type="entry name" value="Cadherin-like_sf"/>
</dbReference>
<dbReference type="GO" id="GO:0016342">
    <property type="term" value="C:catenin complex"/>
    <property type="evidence" value="ECO:0007669"/>
    <property type="project" value="TreeGrafter"/>
</dbReference>
<dbReference type="GO" id="GO:0007156">
    <property type="term" value="P:homophilic cell adhesion via plasma membrane adhesion molecules"/>
    <property type="evidence" value="ECO:0007669"/>
    <property type="project" value="InterPro"/>
</dbReference>
<dbReference type="GO" id="GO:0045296">
    <property type="term" value="F:cadherin binding"/>
    <property type="evidence" value="ECO:0007669"/>
    <property type="project" value="TreeGrafter"/>
</dbReference>
<dbReference type="InterPro" id="IPR039808">
    <property type="entry name" value="Cadherin"/>
</dbReference>
<evidence type="ECO:0000256" key="3">
    <source>
        <dbReference type="ARBA" id="ARBA00022837"/>
    </source>
</evidence>
<evidence type="ECO:0000256" key="2">
    <source>
        <dbReference type="ARBA" id="ARBA00022737"/>
    </source>
</evidence>
<feature type="domain" description="Cadherin" evidence="7">
    <location>
        <begin position="494"/>
        <end position="597"/>
    </location>
</feature>
<name>A0A8B8CF07_CRAVI</name>
<feature type="domain" description="Cadherin" evidence="7">
    <location>
        <begin position="367"/>
        <end position="493"/>
    </location>
</feature>
<keyword evidence="3 5" id="KW-0106">Calcium</keyword>
<dbReference type="Pfam" id="PF00028">
    <property type="entry name" value="Cadherin"/>
    <property type="match status" value="4"/>
</dbReference>
<dbReference type="Gene3D" id="2.60.40.60">
    <property type="entry name" value="Cadherins"/>
    <property type="match status" value="5"/>
</dbReference>